<feature type="region of interest" description="Disordered" evidence="4">
    <location>
        <begin position="1"/>
        <end position="94"/>
    </location>
</feature>
<sequence>MSRKKNRKGGLIGVRKDPDFKAKRVAVPDRKKIGKGKSAGSRQQSLEKDSSNAVLKQEKDPRIGSKAPVPLGVTTTAPAKPAKPKAKAPVLSPEQELAKLEADTRVEALIDILDEGGKISAQEQQWLDQQLARHAELLRELGLSEETEEDEDLDGDEQLWRSLNSSSLDQYKD</sequence>
<feature type="region of interest" description="Disordered" evidence="4">
    <location>
        <begin position="142"/>
        <end position="173"/>
    </location>
</feature>
<dbReference type="Proteomes" id="UP000651977">
    <property type="component" value="Unassembled WGS sequence"/>
</dbReference>
<name>A0ABQ1I2R1_9ALTE</name>
<organism evidence="5 6">
    <name type="scientific">Agarivorans gilvus</name>
    <dbReference type="NCBI Taxonomy" id="680279"/>
    <lineage>
        <taxon>Bacteria</taxon>
        <taxon>Pseudomonadati</taxon>
        <taxon>Pseudomonadota</taxon>
        <taxon>Gammaproteobacteria</taxon>
        <taxon>Alteromonadales</taxon>
        <taxon>Alteromonadaceae</taxon>
        <taxon>Agarivorans</taxon>
    </lineage>
</organism>
<comment type="function">
    <text evidence="3">A GTPase-activating protein (GAP) that modifies Der/EngA GTPase function. May play a role in ribosome biogenesis.</text>
</comment>
<feature type="compositionally biased region" description="Basic and acidic residues" evidence="4">
    <location>
        <begin position="14"/>
        <end position="31"/>
    </location>
</feature>
<evidence type="ECO:0000256" key="1">
    <source>
        <dbReference type="ARBA" id="ARBA00022468"/>
    </source>
</evidence>
<dbReference type="InterPro" id="IPR007336">
    <property type="entry name" value="YihI"/>
</dbReference>
<feature type="compositionally biased region" description="Polar residues" evidence="4">
    <location>
        <begin position="161"/>
        <end position="173"/>
    </location>
</feature>
<evidence type="ECO:0000256" key="3">
    <source>
        <dbReference type="HAMAP-Rule" id="MF_01058"/>
    </source>
</evidence>
<reference evidence="6" key="1">
    <citation type="journal article" date="2019" name="Int. J. Syst. Evol. Microbiol.">
        <title>The Global Catalogue of Microorganisms (GCM) 10K type strain sequencing project: providing services to taxonomists for standard genome sequencing and annotation.</title>
        <authorList>
            <consortium name="The Broad Institute Genomics Platform"/>
            <consortium name="The Broad Institute Genome Sequencing Center for Infectious Disease"/>
            <person name="Wu L."/>
            <person name="Ma J."/>
        </authorList>
    </citation>
    <scope>NUCLEOTIDE SEQUENCE [LARGE SCALE GENOMIC DNA]</scope>
    <source>
        <strain evidence="6">CGMCC 1.10131</strain>
    </source>
</reference>
<dbReference type="NCBIfam" id="NF003560">
    <property type="entry name" value="PRK05244.1-1"/>
    <property type="match status" value="1"/>
</dbReference>
<dbReference type="HAMAP" id="MF_01058">
    <property type="entry name" value="GAP_YihI"/>
    <property type="match status" value="1"/>
</dbReference>
<protein>
    <recommendedName>
        <fullName evidence="3">Der GTPase-activating protein YihI</fullName>
    </recommendedName>
</protein>
<evidence type="ECO:0000313" key="6">
    <source>
        <dbReference type="Proteomes" id="UP000651977"/>
    </source>
</evidence>
<feature type="compositionally biased region" description="Basic and acidic residues" evidence="4">
    <location>
        <begin position="45"/>
        <end position="63"/>
    </location>
</feature>
<feature type="compositionally biased region" description="Acidic residues" evidence="4">
    <location>
        <begin position="143"/>
        <end position="157"/>
    </location>
</feature>
<evidence type="ECO:0000313" key="5">
    <source>
        <dbReference type="EMBL" id="GGB04397.1"/>
    </source>
</evidence>
<evidence type="ECO:0000256" key="2">
    <source>
        <dbReference type="ARBA" id="ARBA00022517"/>
    </source>
</evidence>
<dbReference type="RefSeq" id="WP_055733666.1">
    <property type="nucleotide sequence ID" value="NZ_BMDY01000008.1"/>
</dbReference>
<gene>
    <name evidence="3" type="primary">yihI</name>
    <name evidence="5" type="ORF">GCM10007414_17160</name>
</gene>
<keyword evidence="6" id="KW-1185">Reference proteome</keyword>
<dbReference type="EMBL" id="BMDY01000008">
    <property type="protein sequence ID" value="GGB04397.1"/>
    <property type="molecule type" value="Genomic_DNA"/>
</dbReference>
<keyword evidence="2 3" id="KW-0690">Ribosome biogenesis</keyword>
<proteinExistence type="inferred from homology"/>
<evidence type="ECO:0000256" key="4">
    <source>
        <dbReference type="SAM" id="MobiDB-lite"/>
    </source>
</evidence>
<accession>A0ABQ1I2R1</accession>
<comment type="caution">
    <text evidence="5">The sequence shown here is derived from an EMBL/GenBank/DDBJ whole genome shotgun (WGS) entry which is preliminary data.</text>
</comment>
<comment type="similarity">
    <text evidence="3">Belongs to the YihI family.</text>
</comment>
<dbReference type="Pfam" id="PF04220">
    <property type="entry name" value="YihI"/>
    <property type="match status" value="1"/>
</dbReference>
<comment type="subunit">
    <text evidence="3">Interacts with Der.</text>
</comment>
<keyword evidence="1 3" id="KW-0343">GTPase activation</keyword>